<dbReference type="InterPro" id="IPR034660">
    <property type="entry name" value="DinB/YfiT-like"/>
</dbReference>
<sequence>MTTDTANAPARSDKPAAWDERSTLTKYLEYARRTAWEKCEGVSAEHATAAPLPGSPLMSLWGLISHLRWVEHWWLDVVFLGGRDEGPWTDEDPDGEMRVVEGVSIEELIAEYRAKCADWDAFIARTDLDALAAQPSGDGTRPTLRWVLMHLVEEISRHNGHLDILRELADGTTGG</sequence>
<accession>A0A7X0LS92</accession>
<dbReference type="InterPro" id="IPR007061">
    <property type="entry name" value="MST-like"/>
</dbReference>
<dbReference type="SUPFAM" id="SSF109854">
    <property type="entry name" value="DinB/YfiT-like putative metalloenzymes"/>
    <property type="match status" value="1"/>
</dbReference>
<gene>
    <name evidence="1" type="ORF">HNQ79_004713</name>
</gene>
<proteinExistence type="predicted"/>
<evidence type="ECO:0000313" key="1">
    <source>
        <dbReference type="EMBL" id="MBB6438209.1"/>
    </source>
</evidence>
<keyword evidence="2" id="KW-1185">Reference proteome</keyword>
<dbReference type="Proteomes" id="UP000540423">
    <property type="component" value="Unassembled WGS sequence"/>
</dbReference>
<comment type="caution">
    <text evidence="1">The sequence shown here is derived from an EMBL/GenBank/DDBJ whole genome shotgun (WGS) entry which is preliminary data.</text>
</comment>
<evidence type="ECO:0000313" key="2">
    <source>
        <dbReference type="Proteomes" id="UP000540423"/>
    </source>
</evidence>
<name>A0A7X0LS92_9ACTN</name>
<dbReference type="EMBL" id="JACHEM010000012">
    <property type="protein sequence ID" value="MBB6438209.1"/>
    <property type="molecule type" value="Genomic_DNA"/>
</dbReference>
<dbReference type="Gene3D" id="1.20.120.450">
    <property type="entry name" value="dinb family like domain"/>
    <property type="match status" value="1"/>
</dbReference>
<dbReference type="RefSeq" id="WP_185034126.1">
    <property type="nucleotide sequence ID" value="NZ_BNBN01000003.1"/>
</dbReference>
<protein>
    <submittedName>
        <fullName evidence="1">Putative damage-inducible protein DinB</fullName>
    </submittedName>
</protein>
<reference evidence="1 2" key="1">
    <citation type="submission" date="2020-08" db="EMBL/GenBank/DDBJ databases">
        <title>Genomic Encyclopedia of Type Strains, Phase IV (KMG-IV): sequencing the most valuable type-strain genomes for metagenomic binning, comparative biology and taxonomic classification.</title>
        <authorList>
            <person name="Goeker M."/>
        </authorList>
    </citation>
    <scope>NUCLEOTIDE SEQUENCE [LARGE SCALE GENOMIC DNA]</scope>
    <source>
        <strain evidence="1 2">DSM 40141</strain>
    </source>
</reference>
<organism evidence="1 2">
    <name type="scientific">Streptomyces candidus</name>
    <dbReference type="NCBI Taxonomy" id="67283"/>
    <lineage>
        <taxon>Bacteria</taxon>
        <taxon>Bacillati</taxon>
        <taxon>Actinomycetota</taxon>
        <taxon>Actinomycetes</taxon>
        <taxon>Kitasatosporales</taxon>
        <taxon>Streptomycetaceae</taxon>
        <taxon>Streptomyces</taxon>
    </lineage>
</organism>
<dbReference type="Pfam" id="PF04978">
    <property type="entry name" value="MST"/>
    <property type="match status" value="1"/>
</dbReference>
<dbReference type="AlphaFoldDB" id="A0A7X0LS92"/>